<dbReference type="Proteomes" id="UP001054837">
    <property type="component" value="Unassembled WGS sequence"/>
</dbReference>
<name>A0AAV4SFB4_9ARAC</name>
<evidence type="ECO:0000313" key="2">
    <source>
        <dbReference type="EMBL" id="GIY32024.1"/>
    </source>
</evidence>
<keyword evidence="3" id="KW-1185">Reference proteome</keyword>
<gene>
    <name evidence="2" type="primary">AVEN_236654_1</name>
    <name evidence="2" type="ORF">CDAR_411211</name>
</gene>
<keyword evidence="1" id="KW-0812">Transmembrane</keyword>
<feature type="transmembrane region" description="Helical" evidence="1">
    <location>
        <begin position="190"/>
        <end position="208"/>
    </location>
</feature>
<keyword evidence="1" id="KW-0472">Membrane</keyword>
<reference evidence="2 3" key="1">
    <citation type="submission" date="2021-06" db="EMBL/GenBank/DDBJ databases">
        <title>Caerostris darwini draft genome.</title>
        <authorList>
            <person name="Kono N."/>
            <person name="Arakawa K."/>
        </authorList>
    </citation>
    <scope>NUCLEOTIDE SEQUENCE [LARGE SCALE GENOMIC DNA]</scope>
</reference>
<feature type="transmembrane region" description="Helical" evidence="1">
    <location>
        <begin position="90"/>
        <end position="108"/>
    </location>
</feature>
<evidence type="ECO:0000256" key="1">
    <source>
        <dbReference type="SAM" id="Phobius"/>
    </source>
</evidence>
<sequence length="330" mass="38868">MSETHKRWPTIFAFVYNINAVVILSLQMYYINPIQWNHILETSLNFAHLAMWWAVWIKKKHICVLVGKLKFLEKELEYLDRKKLVKVSRAAVSCVIVLTCLYPILWLMRCMYFKRLNWPFELASVHDQNVLFLKFMYDFGNAYLSCGATFSVATFYTLYCFILATGLRLKKRSPLQAFTMYKDVVHLFKAIENTLSFFVLLFFAYTFSKLFKDIYIILYAVRVRSSKYPLIGSFELFTHVIWMAMMILSADLAQKATEVFRLSLYEYIHLPGCFECPFNRLMEDRKCLKLTAWGVFQINKSLFLGITTWIFTYSVVLLQFPQDSVGTKAQ</sequence>
<feature type="transmembrane region" description="Helical" evidence="1">
    <location>
        <begin position="12"/>
        <end position="30"/>
    </location>
</feature>
<keyword evidence="1" id="KW-1133">Transmembrane helix</keyword>
<organism evidence="2 3">
    <name type="scientific">Caerostris darwini</name>
    <dbReference type="NCBI Taxonomy" id="1538125"/>
    <lineage>
        <taxon>Eukaryota</taxon>
        <taxon>Metazoa</taxon>
        <taxon>Ecdysozoa</taxon>
        <taxon>Arthropoda</taxon>
        <taxon>Chelicerata</taxon>
        <taxon>Arachnida</taxon>
        <taxon>Araneae</taxon>
        <taxon>Araneomorphae</taxon>
        <taxon>Entelegynae</taxon>
        <taxon>Araneoidea</taxon>
        <taxon>Araneidae</taxon>
        <taxon>Caerostris</taxon>
    </lineage>
</organism>
<evidence type="ECO:0000313" key="3">
    <source>
        <dbReference type="Proteomes" id="UP001054837"/>
    </source>
</evidence>
<dbReference type="AlphaFoldDB" id="A0AAV4SFB4"/>
<feature type="transmembrane region" description="Helical" evidence="1">
    <location>
        <begin position="302"/>
        <end position="320"/>
    </location>
</feature>
<protein>
    <recommendedName>
        <fullName evidence="4">Gustatory receptor</fullName>
    </recommendedName>
</protein>
<feature type="transmembrane region" description="Helical" evidence="1">
    <location>
        <begin position="142"/>
        <end position="169"/>
    </location>
</feature>
<proteinExistence type="predicted"/>
<feature type="transmembrane region" description="Helical" evidence="1">
    <location>
        <begin position="228"/>
        <end position="248"/>
    </location>
</feature>
<accession>A0AAV4SFB4</accession>
<comment type="caution">
    <text evidence="2">The sequence shown here is derived from an EMBL/GenBank/DDBJ whole genome shotgun (WGS) entry which is preliminary data.</text>
</comment>
<dbReference type="EMBL" id="BPLQ01007740">
    <property type="protein sequence ID" value="GIY32024.1"/>
    <property type="molecule type" value="Genomic_DNA"/>
</dbReference>
<evidence type="ECO:0008006" key="4">
    <source>
        <dbReference type="Google" id="ProtNLM"/>
    </source>
</evidence>